<reference evidence="3" key="1">
    <citation type="journal article" date="2019" name="Int. J. Syst. Evol. Microbiol.">
        <title>The Global Catalogue of Microorganisms (GCM) 10K type strain sequencing project: providing services to taxonomists for standard genome sequencing and annotation.</title>
        <authorList>
            <consortium name="The Broad Institute Genomics Platform"/>
            <consortium name="The Broad Institute Genome Sequencing Center for Infectious Disease"/>
            <person name="Wu L."/>
            <person name="Ma J."/>
        </authorList>
    </citation>
    <scope>NUCLEOTIDE SEQUENCE [LARGE SCALE GENOMIC DNA]</scope>
    <source>
        <strain evidence="3">NBRC 103632</strain>
    </source>
</reference>
<sequence length="130" mass="15022">MPLKWMMCGGRPWRYRCAVKLRDTVGAEDMMPDLAELEHYCVEAREILARAEATLDRLGRNGACEGHLMMAKQGLTALRHLSRIIDRHRTRLTFEALPNAVSPPAPQKWTWRPLLRQRPADEGWFARTRA</sequence>
<dbReference type="AlphaFoldDB" id="A0AA37TEV7"/>
<comment type="caution">
    <text evidence="2">The sequence shown here is derived from an EMBL/GenBank/DDBJ whole genome shotgun (WGS) entry which is preliminary data.</text>
</comment>
<accession>A0AA37TEV7</accession>
<evidence type="ECO:0000256" key="1">
    <source>
        <dbReference type="SAM" id="Coils"/>
    </source>
</evidence>
<dbReference type="EMBL" id="BSPL01000011">
    <property type="protein sequence ID" value="GLS69394.1"/>
    <property type="molecule type" value="Genomic_DNA"/>
</dbReference>
<feature type="coiled-coil region" evidence="1">
    <location>
        <begin position="34"/>
        <end position="61"/>
    </location>
</feature>
<protein>
    <submittedName>
        <fullName evidence="2">Uncharacterized protein</fullName>
    </submittedName>
</protein>
<proteinExistence type="predicted"/>
<dbReference type="Proteomes" id="UP001157440">
    <property type="component" value="Unassembled WGS sequence"/>
</dbReference>
<organism evidence="2 3">
    <name type="scientific">Methylobacterium tardum</name>
    <dbReference type="NCBI Taxonomy" id="374432"/>
    <lineage>
        <taxon>Bacteria</taxon>
        <taxon>Pseudomonadati</taxon>
        <taxon>Pseudomonadota</taxon>
        <taxon>Alphaproteobacteria</taxon>
        <taxon>Hyphomicrobiales</taxon>
        <taxon>Methylobacteriaceae</taxon>
        <taxon>Methylobacterium</taxon>
    </lineage>
</organism>
<evidence type="ECO:0000313" key="3">
    <source>
        <dbReference type="Proteomes" id="UP001157440"/>
    </source>
</evidence>
<gene>
    <name evidence="2" type="ORF">GCM10007890_14070</name>
</gene>
<keyword evidence="3" id="KW-1185">Reference proteome</keyword>
<keyword evidence="1" id="KW-0175">Coiled coil</keyword>
<evidence type="ECO:0000313" key="2">
    <source>
        <dbReference type="EMBL" id="GLS69394.1"/>
    </source>
</evidence>
<name>A0AA37TEV7_9HYPH</name>